<dbReference type="Proteomes" id="UP000319514">
    <property type="component" value="Unassembled WGS sequence"/>
</dbReference>
<feature type="chain" id="PRO_5022041491" description="AB hydrolase-1 domain-containing protein" evidence="1">
    <location>
        <begin position="28"/>
        <end position="390"/>
    </location>
</feature>
<name>A0A542ZJB5_9MICO</name>
<protein>
    <recommendedName>
        <fullName evidence="2">AB hydrolase-1 domain-containing protein</fullName>
    </recommendedName>
</protein>
<keyword evidence="1" id="KW-0732">Signal</keyword>
<evidence type="ECO:0000259" key="2">
    <source>
        <dbReference type="Pfam" id="PF12697"/>
    </source>
</evidence>
<dbReference type="InterPro" id="IPR029058">
    <property type="entry name" value="AB_hydrolase_fold"/>
</dbReference>
<evidence type="ECO:0000256" key="1">
    <source>
        <dbReference type="SAM" id="SignalP"/>
    </source>
</evidence>
<dbReference type="AlphaFoldDB" id="A0A542ZJB5"/>
<accession>A0A542ZJB5</accession>
<evidence type="ECO:0000313" key="4">
    <source>
        <dbReference type="Proteomes" id="UP000319514"/>
    </source>
</evidence>
<organism evidence="3 4">
    <name type="scientific">Oryzihumus leptocrescens</name>
    <dbReference type="NCBI Taxonomy" id="297536"/>
    <lineage>
        <taxon>Bacteria</taxon>
        <taxon>Bacillati</taxon>
        <taxon>Actinomycetota</taxon>
        <taxon>Actinomycetes</taxon>
        <taxon>Micrococcales</taxon>
        <taxon>Intrasporangiaceae</taxon>
        <taxon>Oryzihumus</taxon>
    </lineage>
</organism>
<dbReference type="RefSeq" id="WP_141788338.1">
    <property type="nucleotide sequence ID" value="NZ_BAAAKX010000021.1"/>
</dbReference>
<dbReference type="GO" id="GO:0003824">
    <property type="term" value="F:catalytic activity"/>
    <property type="evidence" value="ECO:0007669"/>
    <property type="project" value="UniProtKB-ARBA"/>
</dbReference>
<comment type="caution">
    <text evidence="3">The sequence shown here is derived from an EMBL/GenBank/DDBJ whole genome shotgun (WGS) entry which is preliminary data.</text>
</comment>
<dbReference type="Gene3D" id="3.40.50.1820">
    <property type="entry name" value="alpha/beta hydrolase"/>
    <property type="match status" value="1"/>
</dbReference>
<gene>
    <name evidence="3" type="ORF">FB474_1835</name>
</gene>
<reference evidence="3 4" key="1">
    <citation type="submission" date="2019-06" db="EMBL/GenBank/DDBJ databases">
        <title>Sequencing the genomes of 1000 actinobacteria strains.</title>
        <authorList>
            <person name="Klenk H.-P."/>
        </authorList>
    </citation>
    <scope>NUCLEOTIDE SEQUENCE [LARGE SCALE GENOMIC DNA]</scope>
    <source>
        <strain evidence="3 4">DSM 18082</strain>
    </source>
</reference>
<dbReference type="SUPFAM" id="SSF53474">
    <property type="entry name" value="alpha/beta-Hydrolases"/>
    <property type="match status" value="1"/>
</dbReference>
<proteinExistence type="predicted"/>
<dbReference type="EMBL" id="VFOQ01000001">
    <property type="protein sequence ID" value="TQL60441.1"/>
    <property type="molecule type" value="Genomic_DNA"/>
</dbReference>
<feature type="signal peptide" evidence="1">
    <location>
        <begin position="1"/>
        <end position="27"/>
    </location>
</feature>
<evidence type="ECO:0000313" key="3">
    <source>
        <dbReference type="EMBL" id="TQL60441.1"/>
    </source>
</evidence>
<dbReference type="OrthoDB" id="8111537at2"/>
<dbReference type="Pfam" id="PF12697">
    <property type="entry name" value="Abhydrolase_6"/>
    <property type="match status" value="1"/>
</dbReference>
<sequence>MPSRHLSLRRGAALVGAAGAVMAGASAAGSLGAATYFARRVLTPDPRRPDDTEVLSVEDGSVTLGLTENTRLPGRYGLWLDGGEGHARLGQVLELDEAAGRVRRELHGVDCGRLATGFARWNQYYYGLAPSASLGLACEDVLVRSDVGDLPAWHVPAGTGANRRWAVLVHGRGARREECLRAVPVLHRAGFDCLVPMYRNDIGAPASPDGRYNLGLSEWRDVEAAMVHAIDHGAEEVVLVGWSMGGAIVLQALVRSWLADRVTRVVLDAPVIDWADVLRHQAALNRLPGPVGALGRSLIGRRSARRLVGVHEPIDVAETDWVARADELAHPVLLIHSEDDEFVPAGPSAALAAKRPDLVRYVPWRGARHTKEWNQDPQRWEQVVGDFLCG</sequence>
<feature type="domain" description="AB hydrolase-1" evidence="2">
    <location>
        <begin position="167"/>
        <end position="369"/>
    </location>
</feature>
<keyword evidence="4" id="KW-1185">Reference proteome</keyword>
<dbReference type="InterPro" id="IPR000073">
    <property type="entry name" value="AB_hydrolase_1"/>
</dbReference>